<protein>
    <submittedName>
        <fullName evidence="2">Uncharacterized protein</fullName>
    </submittedName>
</protein>
<reference evidence="2 3" key="1">
    <citation type="journal article" date="2013" name="Genome Announc.">
        <title>Draft Genome of the Nitrogen-Fixing Bacterium Pseudomonas stutzeri Strain KOS6 Isolated from Industrial Hydrocarbon Sludge.</title>
        <authorList>
            <person name="Grigoryeva T.V."/>
            <person name="Laikov A.V."/>
            <person name="Naumova R.P."/>
            <person name="Manolov A.I."/>
            <person name="Larin A.K."/>
            <person name="Karpova I.Y."/>
            <person name="Semashko T.A."/>
            <person name="Alexeev D.G."/>
            <person name="Kostryukova E.S."/>
            <person name="Muller R."/>
            <person name="Govorun V.M."/>
        </authorList>
    </citation>
    <scope>NUCLEOTIDE SEQUENCE [LARGE SCALE GENOMIC DNA]</scope>
    <source>
        <strain evidence="2 3">KOS6</strain>
    </source>
</reference>
<name>A0A061JU81_STUST</name>
<evidence type="ECO:0000256" key="1">
    <source>
        <dbReference type="SAM" id="MobiDB-lite"/>
    </source>
</evidence>
<dbReference type="Proteomes" id="UP000026923">
    <property type="component" value="Unassembled WGS sequence"/>
</dbReference>
<organism evidence="2 3">
    <name type="scientific">Stutzerimonas stutzeri KOS6</name>
    <dbReference type="NCBI Taxonomy" id="1218352"/>
    <lineage>
        <taxon>Bacteria</taxon>
        <taxon>Pseudomonadati</taxon>
        <taxon>Pseudomonadota</taxon>
        <taxon>Gammaproteobacteria</taxon>
        <taxon>Pseudomonadales</taxon>
        <taxon>Pseudomonadaceae</taxon>
        <taxon>Stutzerimonas</taxon>
    </lineage>
</organism>
<proteinExistence type="predicted"/>
<feature type="compositionally biased region" description="Basic and acidic residues" evidence="1">
    <location>
        <begin position="68"/>
        <end position="77"/>
    </location>
</feature>
<evidence type="ECO:0000313" key="2">
    <source>
        <dbReference type="EMBL" id="EWC43301.1"/>
    </source>
</evidence>
<dbReference type="HOGENOM" id="CLU_2383937_0_0_6"/>
<accession>A0A061JU81</accession>
<feature type="region of interest" description="Disordered" evidence="1">
    <location>
        <begin position="1"/>
        <end position="94"/>
    </location>
</feature>
<evidence type="ECO:0000313" key="3">
    <source>
        <dbReference type="Proteomes" id="UP000026923"/>
    </source>
</evidence>
<dbReference type="EMBL" id="AMCZ02000001">
    <property type="protein sequence ID" value="EWC43301.1"/>
    <property type="molecule type" value="Genomic_DNA"/>
</dbReference>
<feature type="compositionally biased region" description="Basic residues" evidence="1">
    <location>
        <begin position="1"/>
        <end position="13"/>
    </location>
</feature>
<sequence>MNRPRLAKTHKRDSRQSRPFTSVRRSARGLQVSFTSALPPVRSATPEDAGNRRASRYDPPAQPHRKTAREDKTDRLRRPGTPGNLGALQRRPVP</sequence>
<gene>
    <name evidence="2" type="ORF">B597_001505</name>
</gene>
<dbReference type="AlphaFoldDB" id="A0A061JU81"/>
<comment type="caution">
    <text evidence="2">The sequence shown here is derived from an EMBL/GenBank/DDBJ whole genome shotgun (WGS) entry which is preliminary data.</text>
</comment>